<name>A0AAV8W0T4_9CUCU</name>
<protein>
    <submittedName>
        <fullName evidence="1">Uncharacterized protein</fullName>
    </submittedName>
</protein>
<evidence type="ECO:0000313" key="1">
    <source>
        <dbReference type="EMBL" id="KAJ8920248.1"/>
    </source>
</evidence>
<dbReference type="EMBL" id="JANEYG010000015">
    <property type="protein sequence ID" value="KAJ8920248.1"/>
    <property type="molecule type" value="Genomic_DNA"/>
</dbReference>
<keyword evidence="2" id="KW-1185">Reference proteome</keyword>
<evidence type="ECO:0000313" key="2">
    <source>
        <dbReference type="Proteomes" id="UP001159042"/>
    </source>
</evidence>
<sequence>MLVAVFSVTTSFGIRDKITHASRSISNLNLIKFAFPAKRYPVEKRNKKSFQALLKLTTPHKSTPWM</sequence>
<dbReference type="AlphaFoldDB" id="A0AAV8W0T4"/>
<proteinExistence type="predicted"/>
<gene>
    <name evidence="1" type="ORF">NQ315_011909</name>
</gene>
<comment type="caution">
    <text evidence="1">The sequence shown here is derived from an EMBL/GenBank/DDBJ whole genome shotgun (WGS) entry which is preliminary data.</text>
</comment>
<accession>A0AAV8W0T4</accession>
<reference evidence="1 2" key="1">
    <citation type="journal article" date="2023" name="Insect Mol. Biol.">
        <title>Genome sequencing provides insights into the evolution of gene families encoding plant cell wall-degrading enzymes in longhorned beetles.</title>
        <authorList>
            <person name="Shin N.R."/>
            <person name="Okamura Y."/>
            <person name="Kirsch R."/>
            <person name="Pauchet Y."/>
        </authorList>
    </citation>
    <scope>NUCLEOTIDE SEQUENCE [LARGE SCALE GENOMIC DNA]</scope>
    <source>
        <strain evidence="1">EAD_L_NR</strain>
    </source>
</reference>
<organism evidence="1 2">
    <name type="scientific">Exocentrus adspersus</name>
    <dbReference type="NCBI Taxonomy" id="1586481"/>
    <lineage>
        <taxon>Eukaryota</taxon>
        <taxon>Metazoa</taxon>
        <taxon>Ecdysozoa</taxon>
        <taxon>Arthropoda</taxon>
        <taxon>Hexapoda</taxon>
        <taxon>Insecta</taxon>
        <taxon>Pterygota</taxon>
        <taxon>Neoptera</taxon>
        <taxon>Endopterygota</taxon>
        <taxon>Coleoptera</taxon>
        <taxon>Polyphaga</taxon>
        <taxon>Cucujiformia</taxon>
        <taxon>Chrysomeloidea</taxon>
        <taxon>Cerambycidae</taxon>
        <taxon>Lamiinae</taxon>
        <taxon>Acanthocinini</taxon>
        <taxon>Exocentrus</taxon>
    </lineage>
</organism>
<dbReference type="Proteomes" id="UP001159042">
    <property type="component" value="Unassembled WGS sequence"/>
</dbReference>